<protein>
    <submittedName>
        <fullName evidence="1">Uncharacterized protein</fullName>
    </submittedName>
</protein>
<organism evidence="1 2">
    <name type="scientific">Puccinia striiformis f. sp. tritici</name>
    <dbReference type="NCBI Taxonomy" id="168172"/>
    <lineage>
        <taxon>Eukaryota</taxon>
        <taxon>Fungi</taxon>
        <taxon>Dikarya</taxon>
        <taxon>Basidiomycota</taxon>
        <taxon>Pucciniomycotina</taxon>
        <taxon>Pucciniomycetes</taxon>
        <taxon>Pucciniales</taxon>
        <taxon>Pucciniaceae</taxon>
        <taxon>Puccinia</taxon>
    </lineage>
</organism>
<proteinExistence type="predicted"/>
<dbReference type="Proteomes" id="UP001060170">
    <property type="component" value="Chromosome 4"/>
</dbReference>
<reference evidence="2" key="1">
    <citation type="journal article" date="2018" name="BMC Genomics">
        <title>Genomic insights into host adaptation between the wheat stripe rust pathogen (Puccinia striiformis f. sp. tritici) and the barley stripe rust pathogen (Puccinia striiformis f. sp. hordei).</title>
        <authorList>
            <person name="Xia C."/>
            <person name="Wang M."/>
            <person name="Yin C."/>
            <person name="Cornejo O.E."/>
            <person name="Hulbert S.H."/>
            <person name="Chen X."/>
        </authorList>
    </citation>
    <scope>NUCLEOTIDE SEQUENCE [LARGE SCALE GENOMIC DNA]</scope>
    <source>
        <strain evidence="2">93-210</strain>
    </source>
</reference>
<comment type="caution">
    <text evidence="1">The sequence shown here is derived from an EMBL/GenBank/DDBJ whole genome shotgun (WGS) entry which is preliminary data.</text>
</comment>
<evidence type="ECO:0000313" key="1">
    <source>
        <dbReference type="EMBL" id="KAI7956586.1"/>
    </source>
</evidence>
<reference evidence="2" key="2">
    <citation type="journal article" date="2018" name="Mol. Plant Microbe Interact.">
        <title>Genome sequence resources for the wheat stripe rust pathogen (Puccinia striiformis f. sp. tritici) and the barley stripe rust pathogen (Puccinia striiformis f. sp. hordei).</title>
        <authorList>
            <person name="Xia C."/>
            <person name="Wang M."/>
            <person name="Yin C."/>
            <person name="Cornejo O.E."/>
            <person name="Hulbert S.H."/>
            <person name="Chen X."/>
        </authorList>
    </citation>
    <scope>NUCLEOTIDE SEQUENCE [LARGE SCALE GENOMIC DNA]</scope>
    <source>
        <strain evidence="2">93-210</strain>
    </source>
</reference>
<reference evidence="1 2" key="3">
    <citation type="journal article" date="2022" name="Microbiol. Spectr.">
        <title>Folding features and dynamics of 3D genome architecture in plant fungal pathogens.</title>
        <authorList>
            <person name="Xia C."/>
        </authorList>
    </citation>
    <scope>NUCLEOTIDE SEQUENCE [LARGE SCALE GENOMIC DNA]</scope>
    <source>
        <strain evidence="1 2">93-210</strain>
    </source>
</reference>
<evidence type="ECO:0000313" key="2">
    <source>
        <dbReference type="Proteomes" id="UP001060170"/>
    </source>
</evidence>
<name>A0ACC0EME9_9BASI</name>
<gene>
    <name evidence="1" type="ORF">MJO28_003681</name>
</gene>
<sequence length="1159" mass="130900">MRYLLQGIPKIIVIAIGVNHGMDFGDHPAAVLGHLIPTELVQPHEMPMVMGSPATLNVMGQPIACPHHVLGHPILCAWTSPEHPRLTPYAPIYFVDHHHVPTGAVTETTYNPTTSSYPGLAPSTPGTGYYPAPLVSPNGVAHQPVDQIKDSVRTSRRPSIANTQAPSGPKLSAHAEPFSPKKPHKETTEQSTGSSVYDHPAGEGLYAEVRQPKSASSHGTNIPKGGPKSHRLSIEGGTVPAQESTGSVLIRSQSSMAPSSTAERNEAQSSSLTASREIGATSNESRAASYIKALLKIGDVEKSQGMASDSKALKLQSSSRLKAPNSVDALRGKIREKKSPHLEAIESPQDPEKHLNRKQNQNQDTASARIVKSPSDNLRILQRHRESLQVPQDVITTPKDKEKLLVEEGPNEKTGIPKSDSSMNSPEKEMADFPKKEIEDSLKKEMKDSTKKGIEEQTAGVVTGQSDHLSDQVEIQIKSAVKGTGRGQRKPTWQKVKKQGIEVPPKNIIKEGVVEDLEAIQSVTQPASHEKEEKEKINLIDVQNTKIDQDPDKETESLETKNTVEGPNYEHVLDHSDLKETSGKGEENDFNEIVTMSTERDFLDTLEKLHEAKQNVKSNPKYKKTSNKSKKKNNKKKKKIKSMGTVESVDTEFFPWDEEMNHNDPIPEVPNLRKDKFVRKENGPSDMDKDTDNPNPQDMMWIKKGENGYEFSDLFKSSSERAQTIFMAKECLDSIFYENIYDQVFGTLHSDVGIDMQKWRKKFRSKNNLFTDKFPSQRVQEITKLWKKKPVASWHNLNLDLDFMHYISIHLKIDEKGDFVGLGKMQMGLFNMIIFFWSPDKDMNLKLISSIYEFLTTQLNEIEALRRMITLSKQFQQKLIQIFQKNIKASSSTPPGLIEDSKSGEYEKTFDFLGYYGINEERMVIKEMNPFHLSKFKNGVTNEESYISKFTYYTALMSEIGYRDRCSPRMYFPEEKLTDFINKSNYMNLIHSKDFTKALNSNGISLNRVLTVVLILGLEEEELNLDLAFEDIHYMAKILFKIMSPSLGNPLYWIDTPERNFLVVHYKDKFTSHFESLILALRYVTPNLAMKSSRLIFSESDVSEKPDHHDMLKQGLSLAQYYKRRDSILKLVDTRPNMQKLDEMLPSDLISNLQKLQNS</sequence>
<dbReference type="EMBL" id="CM045868">
    <property type="protein sequence ID" value="KAI7956586.1"/>
    <property type="molecule type" value="Genomic_DNA"/>
</dbReference>
<accession>A0ACC0EME9</accession>
<keyword evidence="2" id="KW-1185">Reference proteome</keyword>